<dbReference type="EMBL" id="CP014332">
    <property type="protein sequence ID" value="APS42263.1"/>
    <property type="molecule type" value="Genomic_DNA"/>
</dbReference>
<dbReference type="PANTHER" id="PTHR48100">
    <property type="entry name" value="BROAD-SPECIFICITY PHOSPHATASE YOR283W-RELATED"/>
    <property type="match status" value="1"/>
</dbReference>
<dbReference type="STRING" id="1631871.FOL01_1404"/>
<name>A0A1L6RCK3_9LACO</name>
<feature type="active site" description="Proton donor/acceptor" evidence="1">
    <location>
        <position position="85"/>
    </location>
</feature>
<dbReference type="Pfam" id="PF00300">
    <property type="entry name" value="His_Phos_1"/>
    <property type="match status" value="1"/>
</dbReference>
<dbReference type="InterPro" id="IPR050275">
    <property type="entry name" value="PGM_Phosphatase"/>
</dbReference>
<evidence type="ECO:0000313" key="3">
    <source>
        <dbReference type="EMBL" id="APS42263.1"/>
    </source>
</evidence>
<dbReference type="SMART" id="SM00855">
    <property type="entry name" value="PGAM"/>
    <property type="match status" value="1"/>
</dbReference>
<dbReference type="CDD" id="cd07067">
    <property type="entry name" value="HP_PGM_like"/>
    <property type="match status" value="1"/>
</dbReference>
<evidence type="ECO:0000256" key="2">
    <source>
        <dbReference type="PIRSR" id="PIRSR613078-2"/>
    </source>
</evidence>
<dbReference type="PANTHER" id="PTHR48100:SF1">
    <property type="entry name" value="HISTIDINE PHOSPHATASE FAMILY PROTEIN-RELATED"/>
    <property type="match status" value="1"/>
</dbReference>
<dbReference type="RefSeq" id="WP_075270013.1">
    <property type="nucleotide sequence ID" value="NZ_CP014332.1"/>
</dbReference>
<sequence length="220" mass="24284">MTKLYFIRHGKTVWNAEGRFQGSGGDSPLLPESVAQIAELGDFLSDISFAHAFTSPIKRAMDTAEQTIAYMDDQPELTVLDGLKEFSFGIWEGLTFQEVKQDWLAMYEASRHHPEKFDASQVPGSETFEDVQERFRKAVYYAVQAYGGPDVNLIFFSHGAALTAGMGGLLDIPLANLRDRGGLGNTSTSVLETNDGVKFKELIRNDTSYLNVSANVSNTI</sequence>
<dbReference type="InterPro" id="IPR029033">
    <property type="entry name" value="His_PPase_superfam"/>
</dbReference>
<keyword evidence="4" id="KW-1185">Reference proteome</keyword>
<feature type="binding site" evidence="2">
    <location>
        <begin position="8"/>
        <end position="15"/>
    </location>
    <ligand>
        <name>substrate</name>
    </ligand>
</feature>
<dbReference type="AlphaFoldDB" id="A0A1L6RCK3"/>
<gene>
    <name evidence="3" type="ORF">FOL01_1404</name>
</gene>
<dbReference type="SUPFAM" id="SSF53254">
    <property type="entry name" value="Phosphoglycerate mutase-like"/>
    <property type="match status" value="1"/>
</dbReference>
<dbReference type="GO" id="GO:0005737">
    <property type="term" value="C:cytoplasm"/>
    <property type="evidence" value="ECO:0007669"/>
    <property type="project" value="TreeGrafter"/>
</dbReference>
<protein>
    <submittedName>
        <fullName evidence="3">Phosphoglycerate mutase family 5</fullName>
    </submittedName>
</protein>
<dbReference type="OrthoDB" id="9782128at2"/>
<evidence type="ECO:0000313" key="4">
    <source>
        <dbReference type="Proteomes" id="UP000185473"/>
    </source>
</evidence>
<reference evidence="3 4" key="1">
    <citation type="submission" date="2016-02" db="EMBL/GenBank/DDBJ databases">
        <title>Complete Genome Sequence of Weissella jogaejeotgali FOL01.</title>
        <authorList>
            <person name="Lee J.-H."/>
            <person name="Ku H.-J."/>
        </authorList>
    </citation>
    <scope>NUCLEOTIDE SEQUENCE [LARGE SCALE GENOMIC DNA]</scope>
    <source>
        <strain evidence="3 4">FOL01</strain>
    </source>
</reference>
<evidence type="ECO:0000256" key="1">
    <source>
        <dbReference type="PIRSR" id="PIRSR613078-1"/>
    </source>
</evidence>
<feature type="binding site" evidence="2">
    <location>
        <position position="59"/>
    </location>
    <ligand>
        <name>substrate</name>
    </ligand>
</feature>
<dbReference type="Proteomes" id="UP000185473">
    <property type="component" value="Chromosome"/>
</dbReference>
<organism evidence="3 4">
    <name type="scientific">Weissella jogaejeotgali</name>
    <dbReference type="NCBI Taxonomy" id="1631871"/>
    <lineage>
        <taxon>Bacteria</taxon>
        <taxon>Bacillati</taxon>
        <taxon>Bacillota</taxon>
        <taxon>Bacilli</taxon>
        <taxon>Lactobacillales</taxon>
        <taxon>Lactobacillaceae</taxon>
        <taxon>Weissella</taxon>
    </lineage>
</organism>
<proteinExistence type="predicted"/>
<accession>A0A1L6RCK3</accession>
<dbReference type="KEGG" id="wjo:FOL01_1404"/>
<dbReference type="Gene3D" id="3.40.50.1240">
    <property type="entry name" value="Phosphoglycerate mutase-like"/>
    <property type="match status" value="1"/>
</dbReference>
<dbReference type="InterPro" id="IPR013078">
    <property type="entry name" value="His_Pase_superF_clade-1"/>
</dbReference>
<feature type="active site" description="Tele-phosphohistidine intermediate" evidence="1">
    <location>
        <position position="9"/>
    </location>
</feature>
<dbReference type="GO" id="GO:0016791">
    <property type="term" value="F:phosphatase activity"/>
    <property type="evidence" value="ECO:0007669"/>
    <property type="project" value="TreeGrafter"/>
</dbReference>